<sequence>MATDAVGAQYALAFTRIQGAQQHFQAHLKLADGSPLTIDVRPSVMPLSSWLPMVLLVQLTLLLILAQAVDT</sequence>
<keyword evidence="1" id="KW-0812">Transmembrane</keyword>
<accession>A0A024EK77</accession>
<evidence type="ECO:0000313" key="2">
    <source>
        <dbReference type="EMBL" id="AHZ73222.1"/>
    </source>
</evidence>
<dbReference type="KEGG" id="pman:OU5_6143"/>
<reference evidence="2 3" key="1">
    <citation type="journal article" date="2012" name="J. Bacteriol.">
        <title>Genome sequence of cold-adapted Pseudomonas mandelii strain JR-1.</title>
        <authorList>
            <person name="Jang S.H."/>
            <person name="Kim J."/>
            <person name="Kim J."/>
            <person name="Hong S."/>
            <person name="Lee C."/>
        </authorList>
    </citation>
    <scope>NUCLEOTIDE SEQUENCE [LARGE SCALE GENOMIC DNA]</scope>
    <source>
        <strain evidence="2 3">JR-1</strain>
    </source>
</reference>
<dbReference type="EMBL" id="CP005960">
    <property type="protein sequence ID" value="AHZ73222.1"/>
    <property type="molecule type" value="Genomic_DNA"/>
</dbReference>
<evidence type="ECO:0000313" key="3">
    <source>
        <dbReference type="Proteomes" id="UP000026913"/>
    </source>
</evidence>
<dbReference type="AlphaFoldDB" id="A0A024EK77"/>
<keyword evidence="1" id="KW-0472">Membrane</keyword>
<dbReference type="HOGENOM" id="CLU_2736985_0_0_6"/>
<gene>
    <name evidence="2" type="ORF">OU5_6143</name>
</gene>
<dbReference type="Proteomes" id="UP000026913">
    <property type="component" value="Chromosome"/>
</dbReference>
<evidence type="ECO:0000256" key="1">
    <source>
        <dbReference type="SAM" id="Phobius"/>
    </source>
</evidence>
<proteinExistence type="predicted"/>
<name>A0A024EK77_9PSED</name>
<keyword evidence="1" id="KW-1133">Transmembrane helix</keyword>
<feature type="transmembrane region" description="Helical" evidence="1">
    <location>
        <begin position="50"/>
        <end position="69"/>
    </location>
</feature>
<organism evidence="2 3">
    <name type="scientific">Pseudomonas mandelii JR-1</name>
    <dbReference type="NCBI Taxonomy" id="1147786"/>
    <lineage>
        <taxon>Bacteria</taxon>
        <taxon>Pseudomonadati</taxon>
        <taxon>Pseudomonadota</taxon>
        <taxon>Gammaproteobacteria</taxon>
        <taxon>Pseudomonadales</taxon>
        <taxon>Pseudomonadaceae</taxon>
        <taxon>Pseudomonas</taxon>
    </lineage>
</organism>
<protein>
    <submittedName>
        <fullName evidence="2">Uncharacterized protein</fullName>
    </submittedName>
</protein>